<accession>A0A8S1BK91</accession>
<keyword evidence="4" id="KW-1185">Reference proteome</keyword>
<dbReference type="Proteomes" id="UP000494106">
    <property type="component" value="Unassembled WGS sequence"/>
</dbReference>
<protein>
    <submittedName>
        <fullName evidence="3">Uncharacterized protein</fullName>
    </submittedName>
</protein>
<dbReference type="Pfam" id="PF01042">
    <property type="entry name" value="Ribonuc_L-PSP"/>
    <property type="match status" value="1"/>
</dbReference>
<evidence type="ECO:0000313" key="5">
    <source>
        <dbReference type="Proteomes" id="UP000494256"/>
    </source>
</evidence>
<name>A0A8S1BK91_ARCPL</name>
<dbReference type="EMBL" id="CADEBC010000550">
    <property type="protein sequence ID" value="CAB3251611.1"/>
    <property type="molecule type" value="Genomic_DNA"/>
</dbReference>
<dbReference type="SUPFAM" id="SSF55298">
    <property type="entry name" value="YjgF-like"/>
    <property type="match status" value="1"/>
</dbReference>
<dbReference type="PANTHER" id="PTHR11803:SF39">
    <property type="entry name" value="2-IMINOBUTANOATE_2-IMINOPROPANOATE DEAMINASE"/>
    <property type="match status" value="1"/>
</dbReference>
<evidence type="ECO:0000256" key="1">
    <source>
        <dbReference type="ARBA" id="ARBA00010552"/>
    </source>
</evidence>
<dbReference type="Gene3D" id="3.30.1330.40">
    <property type="entry name" value="RutC-like"/>
    <property type="match status" value="1"/>
</dbReference>
<dbReference type="AlphaFoldDB" id="A0A8S1BK91"/>
<gene>
    <name evidence="2" type="ORF">APLA_LOCUS13126</name>
    <name evidence="3" type="ORF">APLA_LOCUS16829</name>
</gene>
<dbReference type="GO" id="GO:0005829">
    <property type="term" value="C:cytosol"/>
    <property type="evidence" value="ECO:0007669"/>
    <property type="project" value="TreeGrafter"/>
</dbReference>
<proteinExistence type="inferred from homology"/>
<dbReference type="PROSITE" id="PS01094">
    <property type="entry name" value="UPF0076"/>
    <property type="match status" value="1"/>
</dbReference>
<dbReference type="InterPro" id="IPR019897">
    <property type="entry name" value="RidA_CS"/>
</dbReference>
<organism evidence="3 5">
    <name type="scientific">Arctia plantaginis</name>
    <name type="common">Wood tiger moth</name>
    <name type="synonym">Phalaena plantaginis</name>
    <dbReference type="NCBI Taxonomy" id="874455"/>
    <lineage>
        <taxon>Eukaryota</taxon>
        <taxon>Metazoa</taxon>
        <taxon>Ecdysozoa</taxon>
        <taxon>Arthropoda</taxon>
        <taxon>Hexapoda</taxon>
        <taxon>Insecta</taxon>
        <taxon>Pterygota</taxon>
        <taxon>Neoptera</taxon>
        <taxon>Endopterygota</taxon>
        <taxon>Lepidoptera</taxon>
        <taxon>Glossata</taxon>
        <taxon>Ditrysia</taxon>
        <taxon>Noctuoidea</taxon>
        <taxon>Erebidae</taxon>
        <taxon>Arctiinae</taxon>
        <taxon>Arctia</taxon>
    </lineage>
</organism>
<dbReference type="Proteomes" id="UP000494256">
    <property type="component" value="Unassembled WGS sequence"/>
</dbReference>
<evidence type="ECO:0000313" key="4">
    <source>
        <dbReference type="Proteomes" id="UP000494106"/>
    </source>
</evidence>
<reference evidence="4 5" key="1">
    <citation type="submission" date="2020-04" db="EMBL/GenBank/DDBJ databases">
        <authorList>
            <person name="Wallbank WR R."/>
            <person name="Pardo Diaz C."/>
            <person name="Kozak K."/>
            <person name="Martin S."/>
            <person name="Jiggins C."/>
            <person name="Moest M."/>
            <person name="Warren A I."/>
            <person name="Byers J.R.P. K."/>
            <person name="Montejo-Kovacevich G."/>
            <person name="Yen C E."/>
        </authorList>
    </citation>
    <scope>NUCLEOTIDE SEQUENCE [LARGE SCALE GENOMIC DNA]</scope>
</reference>
<dbReference type="OrthoDB" id="309640at2759"/>
<dbReference type="CDD" id="cd00448">
    <property type="entry name" value="YjgF_YER057c_UK114_family"/>
    <property type="match status" value="1"/>
</dbReference>
<dbReference type="InterPro" id="IPR006175">
    <property type="entry name" value="YjgF/YER057c/UK114"/>
</dbReference>
<comment type="similarity">
    <text evidence="1">Belongs to the RutC family.</text>
</comment>
<dbReference type="GO" id="GO:0019239">
    <property type="term" value="F:deaminase activity"/>
    <property type="evidence" value="ECO:0007669"/>
    <property type="project" value="TreeGrafter"/>
</dbReference>
<dbReference type="PANTHER" id="PTHR11803">
    <property type="entry name" value="2-IMINOBUTANOATE/2-IMINOPROPANOATE DEAMINASE RIDA"/>
    <property type="match status" value="1"/>
</dbReference>
<evidence type="ECO:0000313" key="3">
    <source>
        <dbReference type="EMBL" id="CAB3259903.1"/>
    </source>
</evidence>
<dbReference type="InterPro" id="IPR035959">
    <property type="entry name" value="RutC-like_sf"/>
</dbReference>
<comment type="caution">
    <text evidence="3">The sequence shown here is derived from an EMBL/GenBank/DDBJ whole genome shotgun (WGS) entry which is preliminary data.</text>
</comment>
<evidence type="ECO:0000313" key="2">
    <source>
        <dbReference type="EMBL" id="CAB3251611.1"/>
    </source>
</evidence>
<sequence length="84" mass="9136">MKLVLEAGGASLESVLKTTILLARMENFQVVNEVYAEYFPKYSPARATFQVAKLPKDAEVEIEAIALSGDLIVTVAKSDPCKCT</sequence>
<dbReference type="EMBL" id="CADEBD010000745">
    <property type="protein sequence ID" value="CAB3259903.1"/>
    <property type="molecule type" value="Genomic_DNA"/>
</dbReference>